<keyword evidence="2" id="KW-1185">Reference proteome</keyword>
<sequence>MYAEQFKITATEVGFVQRLLRTYRNDLPACQGGPLVHPTVLAGVTTPFTVLAAGFASSLIVFTLEKIVYSVQNISQQE</sequence>
<dbReference type="EnsemblMetazoa" id="ACHR005082-RA">
    <property type="protein sequence ID" value="ACHR005082-PA"/>
    <property type="gene ID" value="ACHR005082"/>
</dbReference>
<organism evidence="1 2">
    <name type="scientific">Anopheles christyi</name>
    <dbReference type="NCBI Taxonomy" id="43041"/>
    <lineage>
        <taxon>Eukaryota</taxon>
        <taxon>Metazoa</taxon>
        <taxon>Ecdysozoa</taxon>
        <taxon>Arthropoda</taxon>
        <taxon>Hexapoda</taxon>
        <taxon>Insecta</taxon>
        <taxon>Pterygota</taxon>
        <taxon>Neoptera</taxon>
        <taxon>Endopterygota</taxon>
        <taxon>Diptera</taxon>
        <taxon>Nematocera</taxon>
        <taxon>Culicoidea</taxon>
        <taxon>Culicidae</taxon>
        <taxon>Anophelinae</taxon>
        <taxon>Anopheles</taxon>
    </lineage>
</organism>
<name>A0A182K2U8_9DIPT</name>
<protein>
    <submittedName>
        <fullName evidence="1">Uncharacterized protein</fullName>
    </submittedName>
</protein>
<dbReference type="Proteomes" id="UP000075881">
    <property type="component" value="Unassembled WGS sequence"/>
</dbReference>
<accession>A0A182K2U8</accession>
<reference evidence="2" key="1">
    <citation type="submission" date="2013-03" db="EMBL/GenBank/DDBJ databases">
        <title>The Genome Sequence of Anopheles christyi ACHKN1017.</title>
        <authorList>
            <consortium name="The Broad Institute Genomics Platform"/>
            <person name="Neafsey D.E."/>
            <person name="Besansky N."/>
            <person name="Walker B."/>
            <person name="Young S.K."/>
            <person name="Zeng Q."/>
            <person name="Gargeya S."/>
            <person name="Fitzgerald M."/>
            <person name="Haas B."/>
            <person name="Abouelleil A."/>
            <person name="Allen A.W."/>
            <person name="Alvarado L."/>
            <person name="Arachchi H.M."/>
            <person name="Berlin A.M."/>
            <person name="Chapman S.B."/>
            <person name="Gainer-Dewar J."/>
            <person name="Goldberg J."/>
            <person name="Griggs A."/>
            <person name="Gujja S."/>
            <person name="Hansen M."/>
            <person name="Howarth C."/>
            <person name="Imamovic A."/>
            <person name="Ireland A."/>
            <person name="Larimer J."/>
            <person name="McCowan C."/>
            <person name="Murphy C."/>
            <person name="Pearson M."/>
            <person name="Poon T.W."/>
            <person name="Priest M."/>
            <person name="Roberts A."/>
            <person name="Saif S."/>
            <person name="Shea T."/>
            <person name="Sisk P."/>
            <person name="Sykes S."/>
            <person name="Wortman J."/>
            <person name="Nusbaum C."/>
            <person name="Birren B."/>
        </authorList>
    </citation>
    <scope>NUCLEOTIDE SEQUENCE [LARGE SCALE GENOMIC DNA]</scope>
    <source>
        <strain evidence="2">ACHKN1017</strain>
    </source>
</reference>
<evidence type="ECO:0000313" key="2">
    <source>
        <dbReference type="Proteomes" id="UP000075881"/>
    </source>
</evidence>
<dbReference type="AlphaFoldDB" id="A0A182K2U8"/>
<reference evidence="1" key="2">
    <citation type="submission" date="2020-05" db="UniProtKB">
        <authorList>
            <consortium name="EnsemblMetazoa"/>
        </authorList>
    </citation>
    <scope>IDENTIFICATION</scope>
    <source>
        <strain evidence="1">ACHKN1017</strain>
    </source>
</reference>
<dbReference type="VEuPathDB" id="VectorBase:ACHR005082"/>
<proteinExistence type="predicted"/>
<evidence type="ECO:0000313" key="1">
    <source>
        <dbReference type="EnsemblMetazoa" id="ACHR005082-PA"/>
    </source>
</evidence>